<name>A0A0D6R707_ARACU</name>
<proteinExistence type="inferred from homology"/>
<organism evidence="5">
    <name type="scientific">Araucaria cunninghamii</name>
    <name type="common">Hoop pine</name>
    <name type="synonym">Moreton Bay pine</name>
    <dbReference type="NCBI Taxonomy" id="56994"/>
    <lineage>
        <taxon>Eukaryota</taxon>
        <taxon>Viridiplantae</taxon>
        <taxon>Streptophyta</taxon>
        <taxon>Embryophyta</taxon>
        <taxon>Tracheophyta</taxon>
        <taxon>Spermatophyta</taxon>
        <taxon>Pinopsida</taxon>
        <taxon>Pinidae</taxon>
        <taxon>Conifers II</taxon>
        <taxon>Araucariales</taxon>
        <taxon>Araucariaceae</taxon>
        <taxon>Araucaria</taxon>
    </lineage>
</organism>
<evidence type="ECO:0000256" key="1">
    <source>
        <dbReference type="ARBA" id="ARBA00005711"/>
    </source>
</evidence>
<accession>A0A0D6R707</accession>
<feature type="coiled-coil region" evidence="2">
    <location>
        <begin position="139"/>
        <end position="181"/>
    </location>
</feature>
<feature type="compositionally biased region" description="Low complexity" evidence="3">
    <location>
        <begin position="1"/>
        <end position="14"/>
    </location>
</feature>
<keyword evidence="2" id="KW-0175">Coiled coil</keyword>
<dbReference type="InterPro" id="IPR005516">
    <property type="entry name" value="Remorin_C"/>
</dbReference>
<sequence>MSEAQAPAEPTAAPVVSKDVPEEKAALESTPESAKEKPPSDDANALVVYEAEKKEAIVAAEKKEALVAAEKKEAIVESVPDKSKDSVPNSSDRDAFLAKVNEEKRIALIKAWQENEVAKAENKYHKSLSNIDSWETTKKSASETKLRKFEEKLEKKKAAYVEKMKNEIATIHKAAEEKKAMVEAKRGEDILKAEEKAAKSRASGPLPKKFLSCFSA</sequence>
<dbReference type="EMBL" id="GCKF01028479">
    <property type="protein sequence ID" value="JAG98078.1"/>
    <property type="molecule type" value="Transcribed_RNA"/>
</dbReference>
<dbReference type="PANTHER" id="PTHR31775">
    <property type="entry name" value="OS02G0117200 PROTEIN"/>
    <property type="match status" value="1"/>
</dbReference>
<reference evidence="5" key="1">
    <citation type="submission" date="2015-03" db="EMBL/GenBank/DDBJ databases">
        <title>A transcriptome of Araucaria cunninghamii, an australian fine timber species.</title>
        <authorList>
            <person name="Jing Yi C.J.Y."/>
            <person name="Yin San L.Y.S."/>
            <person name="Abdul Karim S.S."/>
            <person name="Wan Azmi N.N."/>
            <person name="Hercus R.R."/>
            <person name="Croft L.L."/>
        </authorList>
    </citation>
    <scope>NUCLEOTIDE SEQUENCE</scope>
    <source>
        <strain evidence="5">MI0301</strain>
        <tissue evidence="5">Leaf</tissue>
    </source>
</reference>
<feature type="domain" description="Remorin C-terminal" evidence="4">
    <location>
        <begin position="104"/>
        <end position="209"/>
    </location>
</feature>
<evidence type="ECO:0000313" key="5">
    <source>
        <dbReference type="EMBL" id="JAG98078.1"/>
    </source>
</evidence>
<dbReference type="PANTHER" id="PTHR31775:SF5">
    <property type="entry name" value="REMORIN 1.4"/>
    <property type="match status" value="1"/>
</dbReference>
<evidence type="ECO:0000259" key="4">
    <source>
        <dbReference type="Pfam" id="PF03763"/>
    </source>
</evidence>
<dbReference type="AlphaFoldDB" id="A0A0D6R707"/>
<evidence type="ECO:0000256" key="2">
    <source>
        <dbReference type="SAM" id="Coils"/>
    </source>
</evidence>
<protein>
    <recommendedName>
        <fullName evidence="4">Remorin C-terminal domain-containing protein</fullName>
    </recommendedName>
</protein>
<feature type="region of interest" description="Disordered" evidence="3">
    <location>
        <begin position="1"/>
        <end position="43"/>
    </location>
</feature>
<comment type="similarity">
    <text evidence="1">Belongs to the remorin family.</text>
</comment>
<dbReference type="Pfam" id="PF03763">
    <property type="entry name" value="Remorin_C"/>
    <property type="match status" value="1"/>
</dbReference>
<dbReference type="EMBL" id="GCKF01028478">
    <property type="protein sequence ID" value="JAG98079.1"/>
    <property type="molecule type" value="Transcribed_RNA"/>
</dbReference>
<evidence type="ECO:0000256" key="3">
    <source>
        <dbReference type="SAM" id="MobiDB-lite"/>
    </source>
</evidence>